<evidence type="ECO:0000256" key="1">
    <source>
        <dbReference type="SAM" id="SignalP"/>
    </source>
</evidence>
<dbReference type="Proteomes" id="UP001396898">
    <property type="component" value="Unassembled WGS sequence"/>
</dbReference>
<feature type="chain" id="PRO_5046424515" evidence="1">
    <location>
        <begin position="19"/>
        <end position="84"/>
    </location>
</feature>
<accession>A0ABR1RVF0</accession>
<feature type="signal peptide" evidence="1">
    <location>
        <begin position="1"/>
        <end position="18"/>
    </location>
</feature>
<keyword evidence="1" id="KW-0732">Signal</keyword>
<evidence type="ECO:0000313" key="3">
    <source>
        <dbReference type="Proteomes" id="UP001396898"/>
    </source>
</evidence>
<reference evidence="2 3" key="1">
    <citation type="submission" date="2023-01" db="EMBL/GenBank/DDBJ databases">
        <title>Analysis of 21 Apiospora genomes using comparative genomics revels a genus with tremendous synthesis potential of carbohydrate active enzymes and secondary metabolites.</title>
        <authorList>
            <person name="Sorensen T."/>
        </authorList>
    </citation>
    <scope>NUCLEOTIDE SEQUENCE [LARGE SCALE GENOMIC DNA]</scope>
    <source>
        <strain evidence="2 3">CBS 20057</strain>
    </source>
</reference>
<evidence type="ECO:0000313" key="2">
    <source>
        <dbReference type="EMBL" id="KAK8018944.1"/>
    </source>
</evidence>
<comment type="caution">
    <text evidence="2">The sequence shown here is derived from an EMBL/GenBank/DDBJ whole genome shotgun (WGS) entry which is preliminary data.</text>
</comment>
<organism evidence="2 3">
    <name type="scientific">Apiospora marii</name>
    <dbReference type="NCBI Taxonomy" id="335849"/>
    <lineage>
        <taxon>Eukaryota</taxon>
        <taxon>Fungi</taxon>
        <taxon>Dikarya</taxon>
        <taxon>Ascomycota</taxon>
        <taxon>Pezizomycotina</taxon>
        <taxon>Sordariomycetes</taxon>
        <taxon>Xylariomycetidae</taxon>
        <taxon>Amphisphaeriales</taxon>
        <taxon>Apiosporaceae</taxon>
        <taxon>Apiospora</taxon>
    </lineage>
</organism>
<name>A0ABR1RVF0_9PEZI</name>
<proteinExistence type="predicted"/>
<protein>
    <submittedName>
        <fullName evidence="2">Uncharacterized protein</fullName>
    </submittedName>
</protein>
<dbReference type="EMBL" id="JAQQWI010000010">
    <property type="protein sequence ID" value="KAK8018944.1"/>
    <property type="molecule type" value="Genomic_DNA"/>
</dbReference>
<keyword evidence="3" id="KW-1185">Reference proteome</keyword>
<gene>
    <name evidence="2" type="ORF">PG991_008134</name>
</gene>
<sequence>MQFTTLFALALAAVAASAAPIQTATANATAPAVAAATSDVPHARNFHRKRQLDDLTKVACNAMCLVGGGGSNEKCHKQCGIDQE</sequence>